<keyword evidence="8" id="KW-1185">Reference proteome</keyword>
<feature type="transmembrane region" description="Helical" evidence="5">
    <location>
        <begin position="49"/>
        <end position="65"/>
    </location>
</feature>
<evidence type="ECO:0000256" key="3">
    <source>
        <dbReference type="ARBA" id="ARBA00023012"/>
    </source>
</evidence>
<evidence type="ECO:0000256" key="1">
    <source>
        <dbReference type="ARBA" id="ARBA00022679"/>
    </source>
</evidence>
<organism evidence="7 8">
    <name type="scientific">Streptomyces syringium</name>
    <dbReference type="NCBI Taxonomy" id="76729"/>
    <lineage>
        <taxon>Bacteria</taxon>
        <taxon>Bacillati</taxon>
        <taxon>Actinomycetota</taxon>
        <taxon>Actinomycetes</taxon>
        <taxon>Kitasatosporales</taxon>
        <taxon>Streptomycetaceae</taxon>
        <taxon>Streptomyces</taxon>
    </lineage>
</organism>
<feature type="compositionally biased region" description="Low complexity" evidence="4">
    <location>
        <begin position="443"/>
        <end position="460"/>
    </location>
</feature>
<accession>A0ABS4Y4P0</accession>
<feature type="transmembrane region" description="Helical" evidence="5">
    <location>
        <begin position="21"/>
        <end position="43"/>
    </location>
</feature>
<dbReference type="Proteomes" id="UP001519291">
    <property type="component" value="Unassembled WGS sequence"/>
</dbReference>
<sequence length="499" mass="50858">MGMRKRVWGWRGRSGIARVDSYTRWTVYVTPWVLVVLDVPVVLGNGGNTALGWALIGLGAAQCVLNPPLARRAFDHRLGRGPAPWRWLILCGVVFLATVGVIGARVAEQGYGRFPMATWILMGSALSVLGSYSLLTRLGPYTAVCLGAGAAVGSAMALVSGAWVCVPTVLVATAFLALWSVSVVRTSAWVLAVMWELDAARGAQARLAVAEERLRFGRDMHDVLGRNLAVIALKSELAVRLAGRGSPAAVDEMTEVQRIAQESQREVRDVVRGYRGADLHTELAGARSVLAAAGIDCRIDDKAGAELPAAAQSALAWVVREATTNVLRHADAGRCAVRMRVTEGVAVLVMENDGVSPGPSGPPGSDGGSGLAGLRERLAALGGTLAAERRPPAAFRLTARVPLVRAGTLGADPGSPLPTESPSAQAGTGAVPSGGASLGGATAGPVSADAGGEPAAAGREATGGVGCEGPSPVGHVPVGVGGTASGAGAERAVTRGGVA</sequence>
<keyword evidence="5" id="KW-0812">Transmembrane</keyword>
<dbReference type="InterPro" id="IPR050482">
    <property type="entry name" value="Sensor_HK_TwoCompSys"/>
</dbReference>
<evidence type="ECO:0000313" key="7">
    <source>
        <dbReference type="EMBL" id="MBP2403751.1"/>
    </source>
</evidence>
<reference evidence="7 8" key="1">
    <citation type="submission" date="2021-03" db="EMBL/GenBank/DDBJ databases">
        <title>Sequencing the genomes of 1000 actinobacteria strains.</title>
        <authorList>
            <person name="Klenk H.-P."/>
        </authorList>
    </citation>
    <scope>NUCLEOTIDE SEQUENCE [LARGE SCALE GENOMIC DNA]</scope>
    <source>
        <strain evidence="7 8">DSM 41480</strain>
    </source>
</reference>
<dbReference type="Gene3D" id="3.30.565.10">
    <property type="entry name" value="Histidine kinase-like ATPase, C-terminal domain"/>
    <property type="match status" value="1"/>
</dbReference>
<dbReference type="PANTHER" id="PTHR24421">
    <property type="entry name" value="NITRATE/NITRITE SENSOR PROTEIN NARX-RELATED"/>
    <property type="match status" value="1"/>
</dbReference>
<keyword evidence="5" id="KW-0472">Membrane</keyword>
<feature type="domain" description="Signal transduction histidine kinase subgroup 3 dimerisation and phosphoacceptor" evidence="6">
    <location>
        <begin position="212"/>
        <end position="278"/>
    </location>
</feature>
<keyword evidence="3" id="KW-0902">Two-component regulatory system</keyword>
<dbReference type="SUPFAM" id="SSF55874">
    <property type="entry name" value="ATPase domain of HSP90 chaperone/DNA topoisomerase II/histidine kinase"/>
    <property type="match status" value="1"/>
</dbReference>
<name>A0ABS4Y4P0_9ACTN</name>
<evidence type="ECO:0000256" key="4">
    <source>
        <dbReference type="SAM" id="MobiDB-lite"/>
    </source>
</evidence>
<keyword evidence="5" id="KW-1133">Transmembrane helix</keyword>
<evidence type="ECO:0000256" key="2">
    <source>
        <dbReference type="ARBA" id="ARBA00022777"/>
    </source>
</evidence>
<dbReference type="Pfam" id="PF07730">
    <property type="entry name" value="HisKA_3"/>
    <property type="match status" value="1"/>
</dbReference>
<dbReference type="EC" id="2.7.13.3" evidence="7"/>
<feature type="transmembrane region" description="Helical" evidence="5">
    <location>
        <begin position="85"/>
        <end position="104"/>
    </location>
</feature>
<dbReference type="InterPro" id="IPR036890">
    <property type="entry name" value="HATPase_C_sf"/>
</dbReference>
<evidence type="ECO:0000259" key="6">
    <source>
        <dbReference type="Pfam" id="PF07730"/>
    </source>
</evidence>
<proteinExistence type="predicted"/>
<dbReference type="CDD" id="cd16917">
    <property type="entry name" value="HATPase_UhpB-NarQ-NarX-like"/>
    <property type="match status" value="1"/>
</dbReference>
<dbReference type="PANTHER" id="PTHR24421:SF63">
    <property type="entry name" value="SENSOR HISTIDINE KINASE DESK"/>
    <property type="match status" value="1"/>
</dbReference>
<keyword evidence="1 7" id="KW-0808">Transferase</keyword>
<dbReference type="InterPro" id="IPR011712">
    <property type="entry name" value="Sig_transdc_His_kin_sub3_dim/P"/>
</dbReference>
<feature type="region of interest" description="Disordered" evidence="4">
    <location>
        <begin position="352"/>
        <end position="372"/>
    </location>
</feature>
<dbReference type="EMBL" id="JAGIOH010000001">
    <property type="protein sequence ID" value="MBP2403751.1"/>
    <property type="molecule type" value="Genomic_DNA"/>
</dbReference>
<keyword evidence="2 7" id="KW-0418">Kinase</keyword>
<feature type="region of interest" description="Disordered" evidence="4">
    <location>
        <begin position="409"/>
        <end position="499"/>
    </location>
</feature>
<evidence type="ECO:0000313" key="8">
    <source>
        <dbReference type="Proteomes" id="UP001519291"/>
    </source>
</evidence>
<protein>
    <submittedName>
        <fullName evidence="7">Two-component system sensor histidine kinase DesK</fullName>
        <ecNumber evidence="7">2.7.13.3</ecNumber>
    </submittedName>
</protein>
<dbReference type="Gene3D" id="1.20.5.1930">
    <property type="match status" value="1"/>
</dbReference>
<dbReference type="GO" id="GO:0004673">
    <property type="term" value="F:protein histidine kinase activity"/>
    <property type="evidence" value="ECO:0007669"/>
    <property type="project" value="UniProtKB-EC"/>
</dbReference>
<feature type="compositionally biased region" description="Low complexity" evidence="4">
    <location>
        <begin position="469"/>
        <end position="478"/>
    </location>
</feature>
<feature type="transmembrane region" description="Helical" evidence="5">
    <location>
        <begin position="116"/>
        <end position="135"/>
    </location>
</feature>
<comment type="caution">
    <text evidence="7">The sequence shown here is derived from an EMBL/GenBank/DDBJ whole genome shotgun (WGS) entry which is preliminary data.</text>
</comment>
<evidence type="ECO:0000256" key="5">
    <source>
        <dbReference type="SAM" id="Phobius"/>
    </source>
</evidence>
<gene>
    <name evidence="7" type="ORF">JO379_003220</name>
</gene>